<evidence type="ECO:0000256" key="1">
    <source>
        <dbReference type="ARBA" id="ARBA00022729"/>
    </source>
</evidence>
<feature type="chain" id="PRO_5042945508" evidence="2">
    <location>
        <begin position="29"/>
        <end position="554"/>
    </location>
</feature>
<dbReference type="InterPro" id="IPR049712">
    <property type="entry name" value="Poly_export"/>
</dbReference>
<evidence type="ECO:0000256" key="2">
    <source>
        <dbReference type="SAM" id="SignalP"/>
    </source>
</evidence>
<proteinExistence type="predicted"/>
<evidence type="ECO:0000259" key="4">
    <source>
        <dbReference type="Pfam" id="PF10531"/>
    </source>
</evidence>
<accession>A0AAQ3QR50</accession>
<organism evidence="5 6">
    <name type="scientific">Rubellicoccus peritrichatus</name>
    <dbReference type="NCBI Taxonomy" id="3080537"/>
    <lineage>
        <taxon>Bacteria</taxon>
        <taxon>Pseudomonadati</taxon>
        <taxon>Verrucomicrobiota</taxon>
        <taxon>Opitutia</taxon>
        <taxon>Puniceicoccales</taxon>
        <taxon>Cerasicoccaceae</taxon>
        <taxon>Rubellicoccus</taxon>
    </lineage>
</organism>
<reference evidence="5 6" key="1">
    <citation type="submission" date="2023-10" db="EMBL/GenBank/DDBJ databases">
        <title>Rubellicoccus peritrichatus gen. nov., sp. nov., isolated from an algae of coral reef tank.</title>
        <authorList>
            <person name="Luo J."/>
        </authorList>
    </citation>
    <scope>NUCLEOTIDE SEQUENCE [LARGE SCALE GENOMIC DNA]</scope>
    <source>
        <strain evidence="5 6">CR14</strain>
    </source>
</reference>
<evidence type="ECO:0000313" key="5">
    <source>
        <dbReference type="EMBL" id="WOO40958.1"/>
    </source>
</evidence>
<dbReference type="Gene3D" id="3.10.560.10">
    <property type="entry name" value="Outer membrane lipoprotein wza domain like"/>
    <property type="match status" value="2"/>
</dbReference>
<keyword evidence="1 2" id="KW-0732">Signal</keyword>
<evidence type="ECO:0000259" key="3">
    <source>
        <dbReference type="Pfam" id="PF02563"/>
    </source>
</evidence>
<dbReference type="Proteomes" id="UP001304300">
    <property type="component" value="Chromosome"/>
</dbReference>
<sequence length="554" mass="61662">MKDLWKTIFLVSASSLFMLSLAAQSSVAIDTTSIDDLKEAERNEEISAISESFGLSSDGEPVFGAQLFQGDFKDLSFSGFNPEYQVGIGDKIQAMVWGALQLELDLTVDPQGNIFIPEVGPIKVLGVRNADLNEVISEKVKRVFSQNVEIYANLASAQDVKVFVSGYVTRPGLYQGFASDSVLYYLDRAGGIDLNRGSFIDITVKRGGKILQKLDLYEFLGSGTLPLTQFQDGDSIFVGSIRNTATVMGQVSNPARFEFIDDQVPLYQLLELATPEATATHVSIKRQLRGRQEAFFFPLDEAREIPIEAEDEVTVTSRHVPETILVTITGEHEGEGQQVLTYGAILADAIARIRPSSRSDINSAQLFRESVAERQKQLLNQMLDNLERTTLNARSHTLEEAQLRLQESEMIIRFIERGRQVQPKGQVLLDNPQAAKDIFLEDGDVIYIPQKTKLVTVYGEVKFPNTQIFNPEYYIKEYIEKAGGYTDNAETDEIILIRKNGLVENVGTGRWVEPLPGDEIFVLPKPDDKTLQFAKDISTILYQIALSARVVIGL</sequence>
<gene>
    <name evidence="5" type="ORF">RZN69_20245</name>
</gene>
<keyword evidence="6" id="KW-1185">Reference proteome</keyword>
<dbReference type="KEGG" id="puo:RZN69_20245"/>
<name>A0AAQ3QR50_9BACT</name>
<protein>
    <submittedName>
        <fullName evidence="5">SLBB domain-containing protein</fullName>
    </submittedName>
</protein>
<feature type="domain" description="Polysaccharide export protein N-terminal" evidence="3">
    <location>
        <begin position="81"/>
        <end position="152"/>
    </location>
</feature>
<dbReference type="PANTHER" id="PTHR33619">
    <property type="entry name" value="POLYSACCHARIDE EXPORT PROTEIN GFCE-RELATED"/>
    <property type="match status" value="1"/>
</dbReference>
<dbReference type="GO" id="GO:0015159">
    <property type="term" value="F:polysaccharide transmembrane transporter activity"/>
    <property type="evidence" value="ECO:0007669"/>
    <property type="project" value="InterPro"/>
</dbReference>
<dbReference type="EMBL" id="CP136920">
    <property type="protein sequence ID" value="WOO40958.1"/>
    <property type="molecule type" value="Genomic_DNA"/>
</dbReference>
<feature type="domain" description="Soluble ligand binding" evidence="4">
    <location>
        <begin position="455"/>
        <end position="503"/>
    </location>
</feature>
<dbReference type="Pfam" id="PF10531">
    <property type="entry name" value="SLBB"/>
    <property type="match status" value="1"/>
</dbReference>
<dbReference type="Pfam" id="PF02563">
    <property type="entry name" value="Poly_export"/>
    <property type="match status" value="1"/>
</dbReference>
<feature type="signal peptide" evidence="2">
    <location>
        <begin position="1"/>
        <end position="28"/>
    </location>
</feature>
<dbReference type="RefSeq" id="WP_317833239.1">
    <property type="nucleotide sequence ID" value="NZ_CP136920.1"/>
</dbReference>
<evidence type="ECO:0000313" key="6">
    <source>
        <dbReference type="Proteomes" id="UP001304300"/>
    </source>
</evidence>
<dbReference type="PANTHER" id="PTHR33619:SF3">
    <property type="entry name" value="POLYSACCHARIDE EXPORT PROTEIN GFCE-RELATED"/>
    <property type="match status" value="1"/>
</dbReference>
<dbReference type="Gene3D" id="3.30.1950.10">
    <property type="entry name" value="wza like domain"/>
    <property type="match status" value="1"/>
</dbReference>
<dbReference type="InterPro" id="IPR003715">
    <property type="entry name" value="Poly_export_N"/>
</dbReference>
<dbReference type="AlphaFoldDB" id="A0AAQ3QR50"/>
<dbReference type="InterPro" id="IPR019554">
    <property type="entry name" value="Soluble_ligand-bd"/>
</dbReference>